<reference evidence="2 3" key="1">
    <citation type="submission" date="2020-07" db="EMBL/GenBank/DDBJ databases">
        <authorList>
            <person name="Feng X."/>
        </authorList>
    </citation>
    <scope>NUCLEOTIDE SEQUENCE [LARGE SCALE GENOMIC DNA]</scope>
    <source>
        <strain evidence="2 3">JCM23202</strain>
    </source>
</reference>
<protein>
    <submittedName>
        <fullName evidence="2">Uncharacterized protein</fullName>
    </submittedName>
</protein>
<dbReference type="RefSeq" id="WP_185659085.1">
    <property type="nucleotide sequence ID" value="NZ_CAWPOO010000006.1"/>
</dbReference>
<keyword evidence="1" id="KW-1133">Transmembrane helix</keyword>
<evidence type="ECO:0000256" key="1">
    <source>
        <dbReference type="SAM" id="Phobius"/>
    </source>
</evidence>
<accession>A0A7X1E8V9</accession>
<dbReference type="AlphaFoldDB" id="A0A7X1E8V9"/>
<keyword evidence="1" id="KW-0472">Membrane</keyword>
<dbReference type="EMBL" id="JACHVC010000006">
    <property type="protein sequence ID" value="MBC2605197.1"/>
    <property type="molecule type" value="Genomic_DNA"/>
</dbReference>
<evidence type="ECO:0000313" key="2">
    <source>
        <dbReference type="EMBL" id="MBC2605197.1"/>
    </source>
</evidence>
<proteinExistence type="predicted"/>
<name>A0A7X1E8V9_9BACT</name>
<feature type="transmembrane region" description="Helical" evidence="1">
    <location>
        <begin position="12"/>
        <end position="35"/>
    </location>
</feature>
<keyword evidence="1" id="KW-0812">Transmembrane</keyword>
<dbReference type="Proteomes" id="UP000526501">
    <property type="component" value="Unassembled WGS sequence"/>
</dbReference>
<organism evidence="2 3">
    <name type="scientific">Pelagicoccus albus</name>
    <dbReference type="NCBI Taxonomy" id="415222"/>
    <lineage>
        <taxon>Bacteria</taxon>
        <taxon>Pseudomonadati</taxon>
        <taxon>Verrucomicrobiota</taxon>
        <taxon>Opitutia</taxon>
        <taxon>Puniceicoccales</taxon>
        <taxon>Pelagicoccaceae</taxon>
        <taxon>Pelagicoccus</taxon>
    </lineage>
</organism>
<evidence type="ECO:0000313" key="3">
    <source>
        <dbReference type="Proteomes" id="UP000526501"/>
    </source>
</evidence>
<gene>
    <name evidence="2" type="ORF">H5P27_03990</name>
</gene>
<keyword evidence="3" id="KW-1185">Reference proteome</keyword>
<comment type="caution">
    <text evidence="2">The sequence shown here is derived from an EMBL/GenBank/DDBJ whole genome shotgun (WGS) entry which is preliminary data.</text>
</comment>
<sequence>MEELILLAAVHIFLPIIAGITALCGAVASASQLLAKQLFRRRNAQD</sequence>